<dbReference type="Gene3D" id="1.10.443.10">
    <property type="entry name" value="Intergrase catalytic core"/>
    <property type="match status" value="1"/>
</dbReference>
<feature type="domain" description="Core-binding (CB)" evidence="11">
    <location>
        <begin position="3"/>
        <end position="90"/>
    </location>
</feature>
<gene>
    <name evidence="9 12" type="primary">xerC</name>
    <name evidence="12" type="ORF">KIM322_07410</name>
</gene>
<comment type="subunit">
    <text evidence="9">Forms a cyclic heterotetrameric complex composed of two molecules of XerC and two molecules of XerD.</text>
</comment>
<dbReference type="PROSITE" id="PS51898">
    <property type="entry name" value="TYR_RECOMBINASE"/>
    <property type="match status" value="1"/>
</dbReference>
<evidence type="ECO:0000256" key="5">
    <source>
        <dbReference type="ARBA" id="ARBA00022908"/>
    </source>
</evidence>
<dbReference type="PROSITE" id="PS51900">
    <property type="entry name" value="CB"/>
    <property type="match status" value="1"/>
</dbReference>
<dbReference type="PANTHER" id="PTHR30349">
    <property type="entry name" value="PHAGE INTEGRASE-RELATED"/>
    <property type="match status" value="1"/>
</dbReference>
<dbReference type="HAMAP" id="MF_01808">
    <property type="entry name" value="Recomb_XerC_XerD"/>
    <property type="match status" value="1"/>
</dbReference>
<keyword evidence="2 9" id="KW-0963">Cytoplasm</keyword>
<keyword evidence="5 9" id="KW-0229">DNA integration</keyword>
<evidence type="ECO:0000313" key="13">
    <source>
        <dbReference type="Proteomes" id="UP001321741"/>
    </source>
</evidence>
<dbReference type="InterPro" id="IPR050090">
    <property type="entry name" value="Tyrosine_recombinase_XerCD"/>
</dbReference>
<protein>
    <recommendedName>
        <fullName evidence="9">Tyrosine recombinase XerC</fullName>
    </recommendedName>
</protein>
<comment type="subcellular location">
    <subcellularLocation>
        <location evidence="1 9">Cytoplasm</location>
    </subcellularLocation>
</comment>
<evidence type="ECO:0000259" key="10">
    <source>
        <dbReference type="PROSITE" id="PS51898"/>
    </source>
</evidence>
<reference evidence="12 13" key="1">
    <citation type="journal article" date="2023" name="Microbiol. Spectr.">
        <title>Symbiosis of Carpenter Bees with Uncharacterized Lactic Acid Bacteria Showing NAD Auxotrophy.</title>
        <authorList>
            <person name="Kawasaki S."/>
            <person name="Ozawa K."/>
            <person name="Mori T."/>
            <person name="Yamamoto A."/>
            <person name="Ito M."/>
            <person name="Ohkuma M."/>
            <person name="Sakamoto M."/>
            <person name="Matsutani M."/>
        </authorList>
    </citation>
    <scope>NUCLEOTIDE SEQUENCE [LARGE SCALE GENOMIC DNA]</scope>
    <source>
        <strain evidence="12 13">Kim32-2</strain>
    </source>
</reference>
<feature type="active site" evidence="9">
    <location>
        <position position="151"/>
    </location>
</feature>
<feature type="active site" evidence="9">
    <location>
        <position position="175"/>
    </location>
</feature>
<keyword evidence="4 9" id="KW-0159">Chromosome partition</keyword>
<dbReference type="EMBL" id="AP026803">
    <property type="protein sequence ID" value="BDR60480.1"/>
    <property type="molecule type" value="Genomic_DNA"/>
</dbReference>
<dbReference type="NCBIfam" id="NF001399">
    <property type="entry name" value="PRK00283.1"/>
    <property type="match status" value="1"/>
</dbReference>
<keyword evidence="13" id="KW-1185">Reference proteome</keyword>
<dbReference type="Pfam" id="PF00589">
    <property type="entry name" value="Phage_integrase"/>
    <property type="match status" value="1"/>
</dbReference>
<evidence type="ECO:0000256" key="4">
    <source>
        <dbReference type="ARBA" id="ARBA00022829"/>
    </source>
</evidence>
<dbReference type="InterPro" id="IPR011010">
    <property type="entry name" value="DNA_brk_join_enz"/>
</dbReference>
<evidence type="ECO:0000313" key="12">
    <source>
        <dbReference type="EMBL" id="BDR60480.1"/>
    </source>
</evidence>
<accession>A0ABN6SJG7</accession>
<dbReference type="Proteomes" id="UP001321741">
    <property type="component" value="Chromosome"/>
</dbReference>
<feature type="active site" evidence="9">
    <location>
        <position position="250"/>
    </location>
</feature>
<dbReference type="InterPro" id="IPR002104">
    <property type="entry name" value="Integrase_catalytic"/>
</dbReference>
<proteinExistence type="inferred from homology"/>
<name>A0ABN6SJG7_9LACO</name>
<keyword evidence="3 9" id="KW-0132">Cell division</keyword>
<evidence type="ECO:0000256" key="1">
    <source>
        <dbReference type="ARBA" id="ARBA00004496"/>
    </source>
</evidence>
<feature type="domain" description="Tyr recombinase" evidence="10">
    <location>
        <begin position="111"/>
        <end position="295"/>
    </location>
</feature>
<dbReference type="InterPro" id="IPR023009">
    <property type="entry name" value="Tyrosine_recombinase_XerC/XerD"/>
</dbReference>
<comment type="similarity">
    <text evidence="9">Belongs to the 'phage' integrase family. XerC subfamily.</text>
</comment>
<evidence type="ECO:0000256" key="2">
    <source>
        <dbReference type="ARBA" id="ARBA00022490"/>
    </source>
</evidence>
<evidence type="ECO:0000256" key="7">
    <source>
        <dbReference type="ARBA" id="ARBA00023172"/>
    </source>
</evidence>
<keyword evidence="6 9" id="KW-0238">DNA-binding</keyword>
<sequence>MAFDKDELVQLFISYLQNERHYSAQTVKSYRIDLLEARSFWQDNGGFSGWEKVSKRDVEVFLQNLADRKLARTTQARKMSSMRAFYRFLTRRKIIKVDPTQAIVLRTSDHKLPQFFYAPELKQVFASLTGSQPLTMRNLAMFELFYTTGMRVSEVSGLTISQVELDLKVILVHGKGNKDRYVAFDEATKTALSNYLTTARPQLLGEQMDHGFVFLNNRGRQLTARGIEYVMQKVFNSAGINGKVHPHELRHSFATAMLNNGADLRSVQELLGHLNLSTTQLYTHVTMRHLQENYDKFFTRNDKKDKAK</sequence>
<keyword evidence="7 9" id="KW-0233">DNA recombination</keyword>
<dbReference type="Pfam" id="PF02899">
    <property type="entry name" value="Phage_int_SAM_1"/>
    <property type="match status" value="1"/>
</dbReference>
<dbReference type="InterPro" id="IPR010998">
    <property type="entry name" value="Integrase_recombinase_N"/>
</dbReference>
<dbReference type="Gene3D" id="1.10.150.130">
    <property type="match status" value="1"/>
</dbReference>
<dbReference type="CDD" id="cd00798">
    <property type="entry name" value="INT_XerDC_C"/>
    <property type="match status" value="1"/>
</dbReference>
<dbReference type="SUPFAM" id="SSF56349">
    <property type="entry name" value="DNA breaking-rejoining enzymes"/>
    <property type="match status" value="1"/>
</dbReference>
<dbReference type="InterPro" id="IPR044068">
    <property type="entry name" value="CB"/>
</dbReference>
<dbReference type="RefSeq" id="WP_317638177.1">
    <property type="nucleotide sequence ID" value="NZ_AP026803.1"/>
</dbReference>
<evidence type="ECO:0000256" key="8">
    <source>
        <dbReference type="ARBA" id="ARBA00023306"/>
    </source>
</evidence>
<feature type="active site" evidence="9">
    <location>
        <position position="247"/>
    </location>
</feature>
<evidence type="ECO:0000259" key="11">
    <source>
        <dbReference type="PROSITE" id="PS51900"/>
    </source>
</evidence>
<keyword evidence="8 9" id="KW-0131">Cell cycle</keyword>
<evidence type="ECO:0000256" key="6">
    <source>
        <dbReference type="ARBA" id="ARBA00023125"/>
    </source>
</evidence>
<evidence type="ECO:0000256" key="3">
    <source>
        <dbReference type="ARBA" id="ARBA00022618"/>
    </source>
</evidence>
<dbReference type="InterPro" id="IPR004107">
    <property type="entry name" value="Integrase_SAM-like_N"/>
</dbReference>
<dbReference type="InterPro" id="IPR013762">
    <property type="entry name" value="Integrase-like_cat_sf"/>
</dbReference>
<dbReference type="PANTHER" id="PTHR30349:SF77">
    <property type="entry name" value="TYROSINE RECOMBINASE XERC"/>
    <property type="match status" value="1"/>
</dbReference>
<feature type="active site" description="O-(3'-phospho-DNA)-tyrosine intermediate" evidence="9">
    <location>
        <position position="282"/>
    </location>
</feature>
<comment type="function">
    <text evidence="9">Site-specific tyrosine recombinase, which acts by catalyzing the cutting and rejoining of the recombining DNA molecules. The XerC-XerD complex is essential to convert dimers of the bacterial chromosome into monomers to permit their segregation at cell division. It also contributes to the segregational stability of plasmids.</text>
</comment>
<evidence type="ECO:0000256" key="9">
    <source>
        <dbReference type="HAMAP-Rule" id="MF_01808"/>
    </source>
</evidence>
<feature type="active site" evidence="9">
    <location>
        <position position="273"/>
    </location>
</feature>
<organism evidence="12 13">
    <name type="scientific">Lactobacillus xylocopicola</name>
    <dbReference type="NCBI Taxonomy" id="2976676"/>
    <lineage>
        <taxon>Bacteria</taxon>
        <taxon>Bacillati</taxon>
        <taxon>Bacillota</taxon>
        <taxon>Bacilli</taxon>
        <taxon>Lactobacillales</taxon>
        <taxon>Lactobacillaceae</taxon>
        <taxon>Lactobacillus</taxon>
    </lineage>
</organism>